<accession>K9UDZ5</accession>
<proteinExistence type="predicted"/>
<gene>
    <name evidence="1" type="ORF">Cha6605_1209</name>
</gene>
<dbReference type="HOGENOM" id="CLU_3355261_0_0_3"/>
<evidence type="ECO:0000313" key="1">
    <source>
        <dbReference type="EMBL" id="AFY92424.1"/>
    </source>
</evidence>
<organism evidence="1 2">
    <name type="scientific">Chamaesiphon minutus (strain ATCC 27169 / PCC 6605)</name>
    <dbReference type="NCBI Taxonomy" id="1173020"/>
    <lineage>
        <taxon>Bacteria</taxon>
        <taxon>Bacillati</taxon>
        <taxon>Cyanobacteriota</taxon>
        <taxon>Cyanophyceae</taxon>
        <taxon>Gomontiellales</taxon>
        <taxon>Chamaesiphonaceae</taxon>
        <taxon>Chamaesiphon</taxon>
    </lineage>
</organism>
<dbReference type="KEGG" id="cmp:Cha6605_1209"/>
<evidence type="ECO:0000313" key="2">
    <source>
        <dbReference type="Proteomes" id="UP000010366"/>
    </source>
</evidence>
<reference evidence="1 2" key="1">
    <citation type="submission" date="2012-05" db="EMBL/GenBank/DDBJ databases">
        <title>Finished chromosome of genome of Chamaesiphon sp. PCC 6605.</title>
        <authorList>
            <consortium name="US DOE Joint Genome Institute"/>
            <person name="Gugger M."/>
            <person name="Coursin T."/>
            <person name="Rippka R."/>
            <person name="Tandeau De Marsac N."/>
            <person name="Huntemann M."/>
            <person name="Wei C.-L."/>
            <person name="Han J."/>
            <person name="Detter J.C."/>
            <person name="Han C."/>
            <person name="Tapia R."/>
            <person name="Chen A."/>
            <person name="Kyrpides N."/>
            <person name="Mavromatis K."/>
            <person name="Markowitz V."/>
            <person name="Szeto E."/>
            <person name="Ivanova N."/>
            <person name="Pagani I."/>
            <person name="Pati A."/>
            <person name="Goodwin L."/>
            <person name="Nordberg H.P."/>
            <person name="Cantor M.N."/>
            <person name="Hua S.X."/>
            <person name="Woyke T."/>
            <person name="Kerfeld C.A."/>
        </authorList>
    </citation>
    <scope>NUCLEOTIDE SEQUENCE [LARGE SCALE GENOMIC DNA]</scope>
    <source>
        <strain evidence="2">ATCC 27169 / PCC 6605</strain>
    </source>
</reference>
<protein>
    <submittedName>
        <fullName evidence="1">Uncharacterized protein</fullName>
    </submittedName>
</protein>
<keyword evidence="2" id="KW-1185">Reference proteome</keyword>
<name>K9UDZ5_CHAP6</name>
<sequence>MSWPEPQWLVINEVNLEIQLQNTTLLEDLTFPTIPG</sequence>
<dbReference type="Proteomes" id="UP000010366">
    <property type="component" value="Chromosome"/>
</dbReference>
<dbReference type="EMBL" id="CP003600">
    <property type="protein sequence ID" value="AFY92424.1"/>
    <property type="molecule type" value="Genomic_DNA"/>
</dbReference>
<dbReference type="AlphaFoldDB" id="K9UDZ5"/>